<sequence length="115" mass="13366">MEIETLVKRDETTKIDSAQRKMHDEMIEGGEKKTTKRKGSMGNRMDIANFGIKFITKHNFFSYLNCSHSELQQKSSFAHNVLKVYLTYRYNIGRLSTPPESSNHHNQAMKLIFLP</sequence>
<proteinExistence type="predicted"/>
<dbReference type="AlphaFoldDB" id="A0AAE9JVH9"/>
<reference evidence="2 3" key="1">
    <citation type="submission" date="2022-04" db="EMBL/GenBank/DDBJ databases">
        <title>Chromosome-level reference genomes for two strains of Caenorhabditis briggsae: an improved platform for comparative genomics.</title>
        <authorList>
            <person name="Stevens L."/>
            <person name="Andersen E."/>
        </authorList>
    </citation>
    <scope>NUCLEOTIDE SEQUENCE [LARGE SCALE GENOMIC DNA]</scope>
    <source>
        <strain evidence="2">VX34</strain>
        <tissue evidence="2">Whole-organism</tissue>
    </source>
</reference>
<feature type="region of interest" description="Disordered" evidence="1">
    <location>
        <begin position="9"/>
        <end position="42"/>
    </location>
</feature>
<evidence type="ECO:0000313" key="2">
    <source>
        <dbReference type="EMBL" id="UMM44334.1"/>
    </source>
</evidence>
<accession>A0AAE9JVH9</accession>
<name>A0AAE9JVH9_CAEBR</name>
<feature type="compositionally biased region" description="Basic and acidic residues" evidence="1">
    <location>
        <begin position="9"/>
        <end position="33"/>
    </location>
</feature>
<keyword evidence="3" id="KW-1185">Reference proteome</keyword>
<protein>
    <submittedName>
        <fullName evidence="2">Uncharacterized protein</fullName>
    </submittedName>
</protein>
<gene>
    <name evidence="2" type="ORF">L5515_019497</name>
</gene>
<evidence type="ECO:0000313" key="3">
    <source>
        <dbReference type="Proteomes" id="UP000829354"/>
    </source>
</evidence>
<organism evidence="2 3">
    <name type="scientific">Caenorhabditis briggsae</name>
    <dbReference type="NCBI Taxonomy" id="6238"/>
    <lineage>
        <taxon>Eukaryota</taxon>
        <taxon>Metazoa</taxon>
        <taxon>Ecdysozoa</taxon>
        <taxon>Nematoda</taxon>
        <taxon>Chromadorea</taxon>
        <taxon>Rhabditida</taxon>
        <taxon>Rhabditina</taxon>
        <taxon>Rhabditomorpha</taxon>
        <taxon>Rhabditoidea</taxon>
        <taxon>Rhabditidae</taxon>
        <taxon>Peloderinae</taxon>
        <taxon>Caenorhabditis</taxon>
    </lineage>
</organism>
<dbReference type="EMBL" id="CP092625">
    <property type="protein sequence ID" value="UMM44334.1"/>
    <property type="molecule type" value="Genomic_DNA"/>
</dbReference>
<dbReference type="Proteomes" id="UP000829354">
    <property type="component" value="Chromosome X"/>
</dbReference>
<evidence type="ECO:0000256" key="1">
    <source>
        <dbReference type="SAM" id="MobiDB-lite"/>
    </source>
</evidence>